<reference evidence="3 4" key="1">
    <citation type="submission" date="2019-10" db="EMBL/GenBank/DDBJ databases">
        <title>Comparative genomic analysis of Providencia.</title>
        <authorList>
            <person name="Yuan C."/>
            <person name="Wei Y."/>
            <person name="Yin Z."/>
        </authorList>
    </citation>
    <scope>NUCLEOTIDE SEQUENCE [LARGE SCALE GENOMIC DNA]</scope>
    <source>
        <strain evidence="4">wls1934</strain>
    </source>
</reference>
<dbReference type="Pfam" id="PF00857">
    <property type="entry name" value="Isochorismatase"/>
    <property type="match status" value="1"/>
</dbReference>
<dbReference type="InterPro" id="IPR050272">
    <property type="entry name" value="Isochorismatase-like_hydrls"/>
</dbReference>
<dbReference type="InterPro" id="IPR000868">
    <property type="entry name" value="Isochorismatase-like_dom"/>
</dbReference>
<evidence type="ECO:0000256" key="1">
    <source>
        <dbReference type="ARBA" id="ARBA00022801"/>
    </source>
</evidence>
<proteinExistence type="predicted"/>
<feature type="domain" description="Isochorismatase-like" evidence="2">
    <location>
        <begin position="23"/>
        <end position="162"/>
    </location>
</feature>
<gene>
    <name evidence="3" type="ORF">GKR67_00640</name>
</gene>
<protein>
    <submittedName>
        <fullName evidence="3">Isochorismatase family protein</fullName>
    </submittedName>
</protein>
<dbReference type="InterPro" id="IPR036380">
    <property type="entry name" value="Isochorismatase-like_sf"/>
</dbReference>
<evidence type="ECO:0000313" key="4">
    <source>
        <dbReference type="Proteomes" id="UP000449944"/>
    </source>
</evidence>
<name>A0AAW9V5X4_9GAMM</name>
<dbReference type="EMBL" id="WLUB01000005">
    <property type="protein sequence ID" value="MTC33139.1"/>
    <property type="molecule type" value="Genomic_DNA"/>
</dbReference>
<sequence>MTKTLLQLAGASKKELDLKNSNVLLIDMQNQYFSNDLNLGKNGRNAVSNAKKFIDFARKNHIGIFHVVHIGGENANLFNPHNNDVKIIDALTPHHDEEIIEKSLPNSFHKTNLFDLLQLTGKKQLIIMGFASHMCITATTIASFELGFDNFILSDCCATRDLPFFDQIINSEIMHKSSMALLGDRYATLTNSTEIIN</sequence>
<dbReference type="Proteomes" id="UP000449944">
    <property type="component" value="Unassembled WGS sequence"/>
</dbReference>
<accession>A0AAW9V5X4</accession>
<dbReference type="PANTHER" id="PTHR43540:SF15">
    <property type="entry name" value="BLR5631 PROTEIN"/>
    <property type="match status" value="1"/>
</dbReference>
<dbReference type="Gene3D" id="3.40.50.850">
    <property type="entry name" value="Isochorismatase-like"/>
    <property type="match status" value="1"/>
</dbReference>
<organism evidence="3 4">
    <name type="scientific">Providencia alcalifaciens</name>
    <dbReference type="NCBI Taxonomy" id="126385"/>
    <lineage>
        <taxon>Bacteria</taxon>
        <taxon>Pseudomonadati</taxon>
        <taxon>Pseudomonadota</taxon>
        <taxon>Gammaproteobacteria</taxon>
        <taxon>Enterobacterales</taxon>
        <taxon>Morganellaceae</taxon>
        <taxon>Providencia</taxon>
    </lineage>
</organism>
<dbReference type="PANTHER" id="PTHR43540">
    <property type="entry name" value="PEROXYUREIDOACRYLATE/UREIDOACRYLATE AMIDOHYDROLASE-RELATED"/>
    <property type="match status" value="1"/>
</dbReference>
<dbReference type="CDD" id="cd01014">
    <property type="entry name" value="nicotinamidase_related"/>
    <property type="match status" value="1"/>
</dbReference>
<dbReference type="GO" id="GO:0016787">
    <property type="term" value="F:hydrolase activity"/>
    <property type="evidence" value="ECO:0007669"/>
    <property type="project" value="UniProtKB-KW"/>
</dbReference>
<evidence type="ECO:0000313" key="3">
    <source>
        <dbReference type="EMBL" id="MTC33139.1"/>
    </source>
</evidence>
<comment type="caution">
    <text evidence="3">The sequence shown here is derived from an EMBL/GenBank/DDBJ whole genome shotgun (WGS) entry which is preliminary data.</text>
</comment>
<dbReference type="SUPFAM" id="SSF52499">
    <property type="entry name" value="Isochorismatase-like hydrolases"/>
    <property type="match status" value="1"/>
</dbReference>
<keyword evidence="1" id="KW-0378">Hydrolase</keyword>
<evidence type="ECO:0000259" key="2">
    <source>
        <dbReference type="Pfam" id="PF00857"/>
    </source>
</evidence>
<dbReference type="AlphaFoldDB" id="A0AAW9V5X4"/>